<dbReference type="GO" id="GO:0004034">
    <property type="term" value="F:aldose 1-epimerase activity"/>
    <property type="evidence" value="ECO:0007669"/>
    <property type="project" value="TreeGrafter"/>
</dbReference>
<dbReference type="PANTHER" id="PTHR10091">
    <property type="entry name" value="ALDOSE-1-EPIMERASE"/>
    <property type="match status" value="1"/>
</dbReference>
<feature type="region of interest" description="Disordered" evidence="1">
    <location>
        <begin position="1"/>
        <end position="38"/>
    </location>
</feature>
<dbReference type="InterPro" id="IPR011013">
    <property type="entry name" value="Gal_mutarotase_sf_dom"/>
</dbReference>
<dbReference type="Gene3D" id="2.70.98.10">
    <property type="match status" value="1"/>
</dbReference>
<accession>A0A2A2EDK9</accession>
<comment type="caution">
    <text evidence="2">The sequence shown here is derived from an EMBL/GenBank/DDBJ whole genome shotgun (WGS) entry which is preliminary data.</text>
</comment>
<protein>
    <submittedName>
        <fullName evidence="2">Aldose epimerase</fullName>
    </submittedName>
</protein>
<dbReference type="Pfam" id="PF01263">
    <property type="entry name" value="Aldose_epim"/>
    <property type="match status" value="1"/>
</dbReference>
<dbReference type="GO" id="GO:0006006">
    <property type="term" value="P:glucose metabolic process"/>
    <property type="evidence" value="ECO:0007669"/>
    <property type="project" value="TreeGrafter"/>
</dbReference>
<dbReference type="PANTHER" id="PTHR10091:SF0">
    <property type="entry name" value="GALACTOSE MUTAROTASE"/>
    <property type="match status" value="1"/>
</dbReference>
<dbReference type="AlphaFoldDB" id="A0A2A2EDK9"/>
<dbReference type="GO" id="GO:0033499">
    <property type="term" value="P:galactose catabolic process via UDP-galactose, Leloir pathway"/>
    <property type="evidence" value="ECO:0007669"/>
    <property type="project" value="TreeGrafter"/>
</dbReference>
<dbReference type="RefSeq" id="WP_095615481.1">
    <property type="nucleotide sequence ID" value="NZ_MVOH01000017.1"/>
</dbReference>
<dbReference type="InterPro" id="IPR014718">
    <property type="entry name" value="GH-type_carb-bd"/>
</dbReference>
<evidence type="ECO:0000313" key="3">
    <source>
        <dbReference type="Proteomes" id="UP000218399"/>
    </source>
</evidence>
<dbReference type="EMBL" id="MVOH01000017">
    <property type="protein sequence ID" value="PAU67016.1"/>
    <property type="molecule type" value="Genomic_DNA"/>
</dbReference>
<proteinExistence type="predicted"/>
<evidence type="ECO:0000313" key="2">
    <source>
        <dbReference type="EMBL" id="PAU67016.1"/>
    </source>
</evidence>
<evidence type="ECO:0000256" key="1">
    <source>
        <dbReference type="SAM" id="MobiDB-lite"/>
    </source>
</evidence>
<name>A0A2A2EDK9_9BIFI</name>
<feature type="compositionally biased region" description="Low complexity" evidence="1">
    <location>
        <begin position="1"/>
        <end position="29"/>
    </location>
</feature>
<dbReference type="OrthoDB" id="4739604at2"/>
<dbReference type="GO" id="GO:0030246">
    <property type="term" value="F:carbohydrate binding"/>
    <property type="evidence" value="ECO:0007669"/>
    <property type="project" value="InterPro"/>
</dbReference>
<dbReference type="Proteomes" id="UP000218399">
    <property type="component" value="Unassembled WGS sequence"/>
</dbReference>
<dbReference type="InterPro" id="IPR008183">
    <property type="entry name" value="Aldose_1/G6P_1-epimerase"/>
</dbReference>
<dbReference type="InterPro" id="IPR037480">
    <property type="entry name" value="YihR-like"/>
</dbReference>
<keyword evidence="3" id="KW-1185">Reference proteome</keyword>
<dbReference type="CDD" id="cd09022">
    <property type="entry name" value="Aldose_epim_Ec_YihR"/>
    <property type="match status" value="1"/>
</dbReference>
<gene>
    <name evidence="2" type="ORF">B1526_1516</name>
</gene>
<dbReference type="SUPFAM" id="SSF74650">
    <property type="entry name" value="Galactose mutarotase-like"/>
    <property type="match status" value="1"/>
</dbReference>
<organism evidence="2 3">
    <name type="scientific">Bifidobacterium criceti</name>
    <dbReference type="NCBI Taxonomy" id="1960969"/>
    <lineage>
        <taxon>Bacteria</taxon>
        <taxon>Bacillati</taxon>
        <taxon>Actinomycetota</taxon>
        <taxon>Actinomycetes</taxon>
        <taxon>Bifidobacteriales</taxon>
        <taxon>Bifidobacteriaceae</taxon>
        <taxon>Bifidobacterium</taxon>
    </lineage>
</organism>
<reference evidence="2 3" key="1">
    <citation type="journal article" date="2017" name="ISME J.">
        <title>Unveiling bifidobacterial biogeography across the mammalian branch of the tree of life.</title>
        <authorList>
            <person name="Milani C."/>
            <person name="Mangifesta M."/>
            <person name="Mancabelli L."/>
            <person name="Lugli G.A."/>
            <person name="James K."/>
            <person name="Duranti S."/>
            <person name="Turroni F."/>
            <person name="Ferrario C."/>
            <person name="Ossiprandi M.C."/>
            <person name="van Sinderen D."/>
            <person name="Ventura M."/>
        </authorList>
    </citation>
    <scope>NUCLEOTIDE SEQUENCE [LARGE SCALE GENOMIC DNA]</scope>
    <source>
        <strain evidence="3">Ham19E</strain>
    </source>
</reference>
<sequence>MSSTTTSTSTPTSTQPTRTSTPSTTAATTPLPPRTGDQYTISHGRYRAVITEVGATLRILTCDGVDVTVPLGADDIVSCCHGQLLIPFPNRIAHGTYTFDGTTYQLPINEPARDNAIHGFARDQYWTLVRLTERDVTLAWRMPPVSYYPFDIYVTATYTLDDDGLHVRVRAHNLGATAAPWALAMHPWIANGFSGYGDEIDADNARCTLEIAADTHVCVNDNLIPTGTEPVDGTKFDFRTPRALTEQPYDDALTDVHHDASGNTAAVLTRPDGMRVRVGGDGTITSFQVCTGTGFPPDQHPAGVAVEPQTAYANAFATGVDLIRLEPGSTSETHMFIGVLD</sequence>